<dbReference type="EMBL" id="LC066376">
    <property type="protein sequence ID" value="BAT27958.1"/>
    <property type="molecule type" value="Genomic_DNA"/>
</dbReference>
<dbReference type="InterPro" id="IPR031321">
    <property type="entry name" value="UCP012641"/>
</dbReference>
<reference evidence="3" key="1">
    <citation type="journal article" date="2015" name="Proc. Natl. Acad. Sci. U.S.A.">
        <title>Bacterial clade with the ribosomal RNA operon on a small plasmid rather than the chromosome.</title>
        <authorList>
            <person name="Anda M."/>
            <person name="Ohtsubo Y."/>
            <person name="Okubo T."/>
            <person name="Sugawara M."/>
            <person name="Nagata Y."/>
            <person name="Tsuda M."/>
            <person name="Minamisawa K."/>
            <person name="Mitsui H."/>
        </authorList>
    </citation>
    <scope>NUCLEOTIDE SEQUENCE</scope>
    <source>
        <strain evidence="3">JCM 14755</strain>
    </source>
</reference>
<feature type="compositionally biased region" description="Low complexity" evidence="1">
    <location>
        <begin position="381"/>
        <end position="392"/>
    </location>
</feature>
<name>A0A0P0Z1R0_9HYPH</name>
<accession>A0A0P0Z1R0</accession>
<feature type="region of interest" description="Disordered" evidence="1">
    <location>
        <begin position="372"/>
        <end position="392"/>
    </location>
</feature>
<protein>
    <recommendedName>
        <fullName evidence="2">Zinc-ribbon domain-containing protein</fullName>
    </recommendedName>
</protein>
<sequence length="392" mass="43463">MKLFSCPSCDQVVHFTNTVCERCGHALGYEPLSNRMLALEPDGTYFVSVGKRSKGDHWKYCDNFQYGVCNWLLPSDSPETLSIASRFNLTVPDLSDPQNVALWQKMEFAKQRLIYTLMRLHMPLMTRAEDPEGLGFQFLTHDPETGGNVMTGHDRGLITIALAEADDAEREKRRASMGEPYRTLLGHFRHEIGHWYWDRLVRDGGALDACRALFGDDSQDYGAALQAHYANGPKPGWQEEFVSSYAAAHPWEDFAETFAHYMHIVDTLETGGSWGMTLSPRLDREGILTTELDFDIFGPETTMAQIAEAWLALSSALNALNRSMGLQDLYPFVLSPAVIEKLGFIHDLVHGRVGHAAGAGLSEELVESQLPTGTEAPDMPAPHATAANTNAA</sequence>
<dbReference type="RefSeq" id="WP_083507869.1">
    <property type="nucleotide sequence ID" value="NZ_BBWR01000010.1"/>
</dbReference>
<evidence type="ECO:0000313" key="3">
    <source>
        <dbReference type="EMBL" id="BAT27958.1"/>
    </source>
</evidence>
<dbReference type="OrthoDB" id="256753at2"/>
<dbReference type="PIRSF" id="PIRSF012641">
    <property type="entry name" value="UCP012641"/>
    <property type="match status" value="1"/>
</dbReference>
<dbReference type="Gene3D" id="3.40.390.70">
    <property type="match status" value="1"/>
</dbReference>
<feature type="domain" description="Zinc-ribbon" evidence="2">
    <location>
        <begin position="3"/>
        <end position="96"/>
    </location>
</feature>
<dbReference type="InterPro" id="IPR011201">
    <property type="entry name" value="Zinc-ribbon_6_bact"/>
</dbReference>
<proteinExistence type="predicted"/>
<dbReference type="Pfam" id="PF10005">
    <property type="entry name" value="Zn_ribbon_DZR_6"/>
    <property type="match status" value="1"/>
</dbReference>
<dbReference type="Pfam" id="PF15887">
    <property type="entry name" value="Peptidase_Mx"/>
    <property type="match status" value="1"/>
</dbReference>
<evidence type="ECO:0000259" key="2">
    <source>
        <dbReference type="Pfam" id="PF10005"/>
    </source>
</evidence>
<evidence type="ECO:0000256" key="1">
    <source>
        <dbReference type="SAM" id="MobiDB-lite"/>
    </source>
</evidence>
<organism evidence="3">
    <name type="scientific">Aureimonas frigidaquae</name>
    <dbReference type="NCBI Taxonomy" id="424757"/>
    <lineage>
        <taxon>Bacteria</taxon>
        <taxon>Pseudomonadati</taxon>
        <taxon>Pseudomonadota</taxon>
        <taxon>Alphaproteobacteria</taxon>
        <taxon>Hyphomicrobiales</taxon>
        <taxon>Aurantimonadaceae</taxon>
        <taxon>Aureimonas</taxon>
    </lineage>
</organism>
<dbReference type="AlphaFoldDB" id="A0A0P0Z1R0"/>